<dbReference type="PANTHER" id="PTHR42711">
    <property type="entry name" value="ABC TRANSPORTER ATP-BINDING PROTEIN"/>
    <property type="match status" value="1"/>
</dbReference>
<keyword evidence="5 9" id="KW-0067">ATP-binding</keyword>
<organism evidence="9 10">
    <name type="scientific">Egibacter rhizosphaerae</name>
    <dbReference type="NCBI Taxonomy" id="1670831"/>
    <lineage>
        <taxon>Bacteria</taxon>
        <taxon>Bacillati</taxon>
        <taxon>Actinomycetota</taxon>
        <taxon>Nitriliruptoria</taxon>
        <taxon>Egibacterales</taxon>
        <taxon>Egibacteraceae</taxon>
        <taxon>Egibacter</taxon>
    </lineage>
</organism>
<evidence type="ECO:0000256" key="6">
    <source>
        <dbReference type="ARBA" id="ARBA00023251"/>
    </source>
</evidence>
<dbReference type="SMART" id="SM00382">
    <property type="entry name" value="AAA"/>
    <property type="match status" value="1"/>
</dbReference>
<keyword evidence="4" id="KW-0547">Nucleotide-binding</keyword>
<keyword evidence="6" id="KW-0046">Antibiotic resistance</keyword>
<dbReference type="AlphaFoldDB" id="A0A411YC80"/>
<dbReference type="InterPro" id="IPR025302">
    <property type="entry name" value="DrrA1/2-like_C"/>
</dbReference>
<gene>
    <name evidence="9" type="ORF">ER308_04105</name>
</gene>
<dbReference type="Pfam" id="PF13732">
    <property type="entry name" value="DrrA1-3_C"/>
    <property type="match status" value="1"/>
</dbReference>
<dbReference type="PANTHER" id="PTHR42711:SF5">
    <property type="entry name" value="ABC TRANSPORTER ATP-BINDING PROTEIN NATA"/>
    <property type="match status" value="1"/>
</dbReference>
<sequence length="348" mass="37206">MAAENAAIWADEAEVVFRRRGRPPVCAVSGLGLDVPAGTVFCLLGPNGSGKTTVVNLLVGLLRPTRGAVAVAGMDPHRQRREVLRRVAVVPQETALYEELTGRENLEFHARYYGVTRAAERRRIDAALELVSLEGTAGERVGTYSGGMRRRLLLARALLTDPSVIVLDEPTLGVDVQSRQAIWERIDALADEGRTILLTTNLMEEAERLGRDLLVIDEGRPVAAGTPGELKATVAQRTVRLQASDEPTAANITERFAGLSAQRSGIEVRVAVPTGDSVPSTLRALLDAVESDGHALEGIAVDEPSLHDVFLRVTGRALRDRAVSSPALPAVDAGTSTAPRVAAAEDQR</sequence>
<keyword evidence="3" id="KW-0813">Transport</keyword>
<reference evidence="9 10" key="1">
    <citation type="submission" date="2019-01" db="EMBL/GenBank/DDBJ databases">
        <title>Egibacter rhizosphaerae EGI 80759T.</title>
        <authorList>
            <person name="Chen D.-D."/>
            <person name="Tian Y."/>
            <person name="Jiao J.-Y."/>
            <person name="Zhang X.-T."/>
            <person name="Zhang Y.-G."/>
            <person name="Zhang Y."/>
            <person name="Xiao M."/>
            <person name="Shu W.-S."/>
            <person name="Li W.-J."/>
        </authorList>
    </citation>
    <scope>NUCLEOTIDE SEQUENCE [LARGE SCALE GENOMIC DNA]</scope>
    <source>
        <strain evidence="9 10">EGI 80759</strain>
    </source>
</reference>
<dbReference type="EMBL" id="CP036402">
    <property type="protein sequence ID" value="QBI18810.1"/>
    <property type="molecule type" value="Genomic_DNA"/>
</dbReference>
<dbReference type="GO" id="GO:0046677">
    <property type="term" value="P:response to antibiotic"/>
    <property type="evidence" value="ECO:0007669"/>
    <property type="project" value="UniProtKB-KW"/>
</dbReference>
<dbReference type="OrthoDB" id="9804819at2"/>
<dbReference type="InterPro" id="IPR017871">
    <property type="entry name" value="ABC_transporter-like_CS"/>
</dbReference>
<evidence type="ECO:0000256" key="2">
    <source>
        <dbReference type="ARBA" id="ARBA00005417"/>
    </source>
</evidence>
<dbReference type="InterPro" id="IPR003593">
    <property type="entry name" value="AAA+_ATPase"/>
</dbReference>
<comment type="similarity">
    <text evidence="2">Belongs to the ABC transporter superfamily.</text>
</comment>
<dbReference type="InterPro" id="IPR003439">
    <property type="entry name" value="ABC_transporter-like_ATP-bd"/>
</dbReference>
<dbReference type="SUPFAM" id="SSF52540">
    <property type="entry name" value="P-loop containing nucleoside triphosphate hydrolases"/>
    <property type="match status" value="1"/>
</dbReference>
<dbReference type="GO" id="GO:0005524">
    <property type="term" value="F:ATP binding"/>
    <property type="evidence" value="ECO:0007669"/>
    <property type="project" value="UniProtKB-KW"/>
</dbReference>
<dbReference type="GO" id="GO:0016887">
    <property type="term" value="F:ATP hydrolysis activity"/>
    <property type="evidence" value="ECO:0007669"/>
    <property type="project" value="InterPro"/>
</dbReference>
<dbReference type="Proteomes" id="UP000291469">
    <property type="component" value="Chromosome"/>
</dbReference>
<dbReference type="Gene3D" id="3.40.50.300">
    <property type="entry name" value="P-loop containing nucleotide triphosphate hydrolases"/>
    <property type="match status" value="1"/>
</dbReference>
<protein>
    <submittedName>
        <fullName evidence="9">ABC transporter ATP-binding protein</fullName>
    </submittedName>
</protein>
<feature type="domain" description="ABC transporter" evidence="8">
    <location>
        <begin position="10"/>
        <end position="243"/>
    </location>
</feature>
<proteinExistence type="inferred from homology"/>
<evidence type="ECO:0000259" key="8">
    <source>
        <dbReference type="PROSITE" id="PS50893"/>
    </source>
</evidence>
<name>A0A411YC80_9ACTN</name>
<accession>A0A411YC80</accession>
<dbReference type="KEGG" id="erz:ER308_04105"/>
<dbReference type="InterPro" id="IPR050763">
    <property type="entry name" value="ABC_transporter_ATP-binding"/>
</dbReference>
<dbReference type="RefSeq" id="WP_131153807.1">
    <property type="nucleotide sequence ID" value="NZ_CP036402.1"/>
</dbReference>
<feature type="region of interest" description="Disordered" evidence="7">
    <location>
        <begin position="323"/>
        <end position="348"/>
    </location>
</feature>
<evidence type="ECO:0000256" key="7">
    <source>
        <dbReference type="SAM" id="MobiDB-lite"/>
    </source>
</evidence>
<dbReference type="GO" id="GO:0005886">
    <property type="term" value="C:plasma membrane"/>
    <property type="evidence" value="ECO:0007669"/>
    <property type="project" value="UniProtKB-SubCell"/>
</dbReference>
<dbReference type="PROSITE" id="PS50893">
    <property type="entry name" value="ABC_TRANSPORTER_2"/>
    <property type="match status" value="1"/>
</dbReference>
<evidence type="ECO:0000256" key="5">
    <source>
        <dbReference type="ARBA" id="ARBA00022840"/>
    </source>
</evidence>
<evidence type="ECO:0000256" key="3">
    <source>
        <dbReference type="ARBA" id="ARBA00022448"/>
    </source>
</evidence>
<evidence type="ECO:0000256" key="1">
    <source>
        <dbReference type="ARBA" id="ARBA00004202"/>
    </source>
</evidence>
<evidence type="ECO:0000313" key="9">
    <source>
        <dbReference type="EMBL" id="QBI18810.1"/>
    </source>
</evidence>
<dbReference type="Pfam" id="PF00005">
    <property type="entry name" value="ABC_tran"/>
    <property type="match status" value="1"/>
</dbReference>
<dbReference type="InterPro" id="IPR027417">
    <property type="entry name" value="P-loop_NTPase"/>
</dbReference>
<evidence type="ECO:0000313" key="10">
    <source>
        <dbReference type="Proteomes" id="UP000291469"/>
    </source>
</evidence>
<comment type="subcellular location">
    <subcellularLocation>
        <location evidence="1">Cell membrane</location>
        <topology evidence="1">Peripheral membrane protein</topology>
    </subcellularLocation>
</comment>
<keyword evidence="10" id="KW-1185">Reference proteome</keyword>
<evidence type="ECO:0000256" key="4">
    <source>
        <dbReference type="ARBA" id="ARBA00022741"/>
    </source>
</evidence>
<dbReference type="PROSITE" id="PS00211">
    <property type="entry name" value="ABC_TRANSPORTER_1"/>
    <property type="match status" value="1"/>
</dbReference>